<keyword evidence="1" id="KW-0812">Transmembrane</keyword>
<sequence length="180" mass="21111">METKNLNTTIAEPVRKQMRIEFFGQVTGLVALLFVPYYFNFNQAMTSVYMVFYALTLSFSGYYLYKFYSFYKSTLSINLENTKDLTWFYHELKLNVNIYTNFNFIMIITALAYGITCLYITKFNFDPLAYKIESLIPGTTAYIALTISTLVFLFTIAEYSAKSTYQKYADRMKDILNQFD</sequence>
<organism evidence="2 3">
    <name type="scientific">Sphingobacterium spiritivorum</name>
    <name type="common">Flavobacterium spiritivorum</name>
    <dbReference type="NCBI Taxonomy" id="258"/>
    <lineage>
        <taxon>Bacteria</taxon>
        <taxon>Pseudomonadati</taxon>
        <taxon>Bacteroidota</taxon>
        <taxon>Sphingobacteriia</taxon>
        <taxon>Sphingobacteriales</taxon>
        <taxon>Sphingobacteriaceae</taxon>
        <taxon>Sphingobacterium</taxon>
    </lineage>
</organism>
<keyword evidence="1" id="KW-1133">Transmembrane helix</keyword>
<gene>
    <name evidence="2" type="ORF">NCTC11388_03429</name>
</gene>
<feature type="transmembrane region" description="Helical" evidence="1">
    <location>
        <begin position="141"/>
        <end position="161"/>
    </location>
</feature>
<keyword evidence="1" id="KW-0472">Membrane</keyword>
<proteinExistence type="predicted"/>
<dbReference type="EMBL" id="UGYW01000002">
    <property type="protein sequence ID" value="SUJ24089.1"/>
    <property type="molecule type" value="Genomic_DNA"/>
</dbReference>
<accession>A0A380CME0</accession>
<evidence type="ECO:0000313" key="3">
    <source>
        <dbReference type="Proteomes" id="UP000254893"/>
    </source>
</evidence>
<protein>
    <submittedName>
        <fullName evidence="2">Uncharacterized protein</fullName>
    </submittedName>
</protein>
<evidence type="ECO:0000313" key="2">
    <source>
        <dbReference type="EMBL" id="SUJ24089.1"/>
    </source>
</evidence>
<feature type="transmembrane region" description="Helical" evidence="1">
    <location>
        <begin position="20"/>
        <end position="39"/>
    </location>
</feature>
<feature type="transmembrane region" description="Helical" evidence="1">
    <location>
        <begin position="45"/>
        <end position="65"/>
    </location>
</feature>
<evidence type="ECO:0000256" key="1">
    <source>
        <dbReference type="SAM" id="Phobius"/>
    </source>
</evidence>
<name>A0A380CME0_SPHSI</name>
<dbReference type="AlphaFoldDB" id="A0A380CME0"/>
<reference evidence="2 3" key="1">
    <citation type="submission" date="2018-06" db="EMBL/GenBank/DDBJ databases">
        <authorList>
            <consortium name="Pathogen Informatics"/>
            <person name="Doyle S."/>
        </authorList>
    </citation>
    <scope>NUCLEOTIDE SEQUENCE [LARGE SCALE GENOMIC DNA]</scope>
    <source>
        <strain evidence="2 3">NCTC11388</strain>
    </source>
</reference>
<dbReference type="RefSeq" id="WP_115170905.1">
    <property type="nucleotide sequence ID" value="NZ_UGYW01000002.1"/>
</dbReference>
<feature type="transmembrane region" description="Helical" evidence="1">
    <location>
        <begin position="102"/>
        <end position="121"/>
    </location>
</feature>
<dbReference type="Proteomes" id="UP000254893">
    <property type="component" value="Unassembled WGS sequence"/>
</dbReference>